<organism evidence="1 2">
    <name type="scientific">Sphagnum troendelagicum</name>
    <dbReference type="NCBI Taxonomy" id="128251"/>
    <lineage>
        <taxon>Eukaryota</taxon>
        <taxon>Viridiplantae</taxon>
        <taxon>Streptophyta</taxon>
        <taxon>Embryophyta</taxon>
        <taxon>Bryophyta</taxon>
        <taxon>Sphagnophytina</taxon>
        <taxon>Sphagnopsida</taxon>
        <taxon>Sphagnales</taxon>
        <taxon>Sphagnaceae</taxon>
        <taxon>Sphagnum</taxon>
    </lineage>
</organism>
<reference evidence="1" key="1">
    <citation type="submission" date="2024-02" db="EMBL/GenBank/DDBJ databases">
        <authorList>
            <consortium name="ELIXIR-Norway"/>
            <consortium name="Elixir Norway"/>
        </authorList>
    </citation>
    <scope>NUCLEOTIDE SEQUENCE</scope>
</reference>
<dbReference type="PANTHER" id="PTHR30372">
    <property type="entry name" value="LIPID-A-DISACCHARIDE SYNTHASE"/>
    <property type="match status" value="1"/>
</dbReference>
<dbReference type="EMBL" id="OZ019897">
    <property type="protein sequence ID" value="CAK9225478.1"/>
    <property type="molecule type" value="Genomic_DNA"/>
</dbReference>
<accession>A0ABP0UNX7</accession>
<gene>
    <name evidence="1" type="ORF">CSSPTR1EN2_LOCUS17592</name>
</gene>
<proteinExistence type="predicted"/>
<dbReference type="Proteomes" id="UP001497512">
    <property type="component" value="Chromosome 5"/>
</dbReference>
<keyword evidence="2" id="KW-1185">Reference proteome</keyword>
<evidence type="ECO:0008006" key="3">
    <source>
        <dbReference type="Google" id="ProtNLM"/>
    </source>
</evidence>
<protein>
    <recommendedName>
        <fullName evidence="3">Lipid-A-disaccharide synthase</fullName>
    </recommendedName>
</protein>
<dbReference type="PANTHER" id="PTHR30372:SF5">
    <property type="entry name" value="LIPID-A-DISACCHARIDE SYNTHASE"/>
    <property type="match status" value="1"/>
</dbReference>
<evidence type="ECO:0000313" key="1">
    <source>
        <dbReference type="EMBL" id="CAK9225478.1"/>
    </source>
</evidence>
<evidence type="ECO:0000313" key="2">
    <source>
        <dbReference type="Proteomes" id="UP001497512"/>
    </source>
</evidence>
<name>A0ABP0UNX7_9BRYO</name>
<dbReference type="InterPro" id="IPR003835">
    <property type="entry name" value="Glyco_trans_19"/>
</dbReference>
<sequence>MANLWHRHRAAASCTMPLHPGVSYSISTSAVDRTTFPQSPPERRRHFSKQVSTFQKQALRERRSVHNTSQGPKGWRRTRWTEKGRVVVEAAVTSPSNCNNNNGAVQPPAAINNNQSDIVILTNGPGEVAAWVKPVVTALRQHTNKHFSDIRISVVLAPCPHASGSELQLLQTFDEIDRCQGPEDFWQLLLLGRSLQNWDWRKQGLCIFLGGDQFNALVLGYRLGYRTLVYTEDAVRWPGLVDVYLLHSDEMLSKVPKWAHTQCQVVGDLFADAVATSITGLPHWPPLSGNQSAAMTAEESVPVVGLLPGSKDAKLAIGVPYFIAVAEHLHQRLEGHVRFVLPLAPTVSLDVLARHADPCLNPLIARFKWAAGNLVLNQSKEIQPDSMKQFEDIGAKESPQFLKDGPVGELLTKGQVHIEIWQQFPPYTVYQQCNLCLTTVGTNTAELGSLGIPMFIVLPTHALEMFKGATGGVVGLLAAVPGWIGDTVAHLVNVALLKTAGFISWPNRWAGEEVVPELIGNIEPVEVAAMAAEYLNAPSRLHSMHQRLLSLRQKRPSFTGQLGAAHTIACTVEQMLRS</sequence>